<sequence>MRHKSSTRRTSRTLTVALICSLVVSGVSTTQVANAAGGPSVDLPNIGSTSVTQQTMQGRTPDEASLAALTGNQPTGSTTPDGGGTSKATSLSPTATWDVSTQTGDFSWSYPLRVPPAPGNLTPNLALSYTSSAVDGRTSATNNQASWVGDGWDLHPGFVERAYGACQDDKENGTTPPKVGDLCWKSDNAIASYNGSGGRLVYDAAKKAWRQKSDNGSRIEHLTGAANGARDGEYWKITTVDGTQYFFGSTPASKSTWTVPVYGDDVGEPCHAADNKFENSACVQAYRWNLDKVVDRHGNLIRYTYDPETNNYGQNLKDTPVSYVRGGTLKEIQYGLRDGDAAPATGKVTFTTEERCVPGSQCTLDKPENFPDVALADRCEGPSCKDRYSPTFWSTKRLAKITAQVRTGTGYADVDSWTLEHQFPDPGDGRKAALWLKSIAHTGHVGTPISLPKVTFEGKKLANRVDKGDGAGPLNRYRLSAIVSEAGGVTTINYAAADCTAASLPDKPETNTKRCFPATWTQRDFAERTDYFNKYVVESVVESDWMSTSSEQVTSYSYPEGAAWHYSTADFESEKDKTWNEFRGFGKVIVRTGKPDDPSGPMGYTETRYFRGMHGDKLPNNGSRTASVQDSEGGTYVDEDWLQGFTLESTVKNGEAGAIVGKTITEPAWQGPTATQGTLKAYLVNTGVKRGFAALASGGWRIAKSTTEYDPNGLPTKVNDFGDIAISGDEHCTTTTYAQNTTRWLLSFPSRVETLSAGCGLLPVYPRDTVSDVRLSYDGLAHGVPPAVGDVTLAEEVDSYNGFTPVYRTSSKTKLDVYGRPLEVTDAEGNTTTSTYTPAIGGPVAQLATSNALGHKTTTAFEPAWGLPLKVTDPNNRVTEISYDALGRKTEVWQPNRPRAENAQGNARFAYEVRKDAPSSVTTTSIGPNGNYTTSTAILDGLYRTRQAQAPAPGGGRLLVDTRYDSQGRAYKTTQPFYNDKPVDTSLWVASDTEVPGLTVTEFDGAGRSTASIYRAGGHEKWRTSTAYGGDSVSVTPPEGGLATTTITDARGRTRSLRQYHGAQPTGTYDETKYDYTPSDKLAAITDSSGNRWSYTYDIHGSLIRTDDPDRGATTYTYNKLNQQTSSTDARNITLAYRYDQLGRKTGVFKDNLSGTKLSEWAYDTAFKGIGKVASSTRWVDGNAYVKKVNVYGPLYQPTVQSIIIPPVEGPKLAGTYQSFLQYNPDGSVGGAGVPKSGDLPAESMLHVYDDLGNPLTTEGSWDGPDYQDYVSDTTYTRYGEPQRLQLGGESSTSTDGKRAWLSNYYDTNTRRLDRTIVDAEIPQPMQTDTRYTYNPAGNITSIGNAPVGQPVDKQCFGYDYLKRLTEAWTPANADCGALPAVNALGGPAPYWQSFTYDKSGNRTGDTQHLAGGDITRKYSYAAPGTAKPHVLNSVTSEGPAGGKTTQYTYDQLGNTKARPGVSGQQNLEWNVENKLERVTEGASDTSFLYDADGDRLIRRDPTGTTLYLGQQEVRLDKASGNATTTRYYTHGGATVAMRTNTALTWLAGDHQGTTQVAINANDLTVKQRRQTPFGSQRGPDAGMPGERGFVGGTIDASTGLTHLGARDYDADLGRFVSLDPLLDPSSPQQINGYSYANNNPIALSDPTGLAPEDSPGYCVGWRGDCGIDPVAGSGIHGHYSPQQLTNMNVKRGQPGANEKRRQFEQSRMTGGKKPKRRPQTPLEWIDAVAVPWTGAGAVWQLFRSESLSDAAHNGLDIVGYIPLVGEAADIVNAAIYAGEGDDFNAGLSAAAIPFVGWAAAGAKAVAKQGTKLAGDAGPAAAKCATSNSFVAGTRVLLVGGVTKPIEEVEVGDEVVATDPETGRTEPRPVIATIVGEGQKNLVELTVDIDGPSGDKVGVVIATDKHPFWSPGRASWTDATDLKTGDTLRTNNGAVVTLVKVDRWQPQHQRVYNLTIDTLHTYHVLVETTPILVHNCSLDPIAKNIADHANRRALDGDGTHFVRGVDERALGHYVDGIINEQIPNIETRYLRNGRVGYWDPSKGAVVIEDGVGGTVYTPRGGYDWFKNVLE</sequence>
<dbReference type="InterPro" id="IPR006530">
    <property type="entry name" value="YD"/>
</dbReference>
<comment type="caution">
    <text evidence="8">The sequence shown here is derived from an EMBL/GenBank/DDBJ whole genome shotgun (WGS) entry which is preliminary data.</text>
</comment>
<dbReference type="SMART" id="SM00306">
    <property type="entry name" value="HintN"/>
    <property type="match status" value="1"/>
</dbReference>
<dbReference type="Pfam" id="PF05593">
    <property type="entry name" value="RHS_repeat"/>
    <property type="match status" value="1"/>
</dbReference>
<evidence type="ECO:0000256" key="1">
    <source>
        <dbReference type="ARBA" id="ARBA00004613"/>
    </source>
</evidence>
<dbReference type="GO" id="GO:0005576">
    <property type="term" value="C:extracellular region"/>
    <property type="evidence" value="ECO:0007669"/>
    <property type="project" value="UniProtKB-SubCell"/>
</dbReference>
<dbReference type="EMBL" id="JFBM01000057">
    <property type="protein sequence ID" value="KFU75739.1"/>
    <property type="molecule type" value="Genomic_DNA"/>
</dbReference>
<proteinExistence type="predicted"/>
<dbReference type="InterPro" id="IPR036844">
    <property type="entry name" value="Hint_dom_sf"/>
</dbReference>
<dbReference type="SUPFAM" id="SSF51294">
    <property type="entry name" value="Hedgehog/intein (Hint) domain"/>
    <property type="match status" value="1"/>
</dbReference>
<dbReference type="NCBIfam" id="TIGR01443">
    <property type="entry name" value="intein_Cterm"/>
    <property type="match status" value="1"/>
</dbReference>
<dbReference type="CDD" id="cd00081">
    <property type="entry name" value="Hint"/>
    <property type="match status" value="1"/>
</dbReference>
<dbReference type="NCBIfam" id="TIGR03696">
    <property type="entry name" value="Rhs_assc_core"/>
    <property type="match status" value="1"/>
</dbReference>
<dbReference type="InterPro" id="IPR050708">
    <property type="entry name" value="T6SS_VgrG/RHS"/>
</dbReference>
<feature type="compositionally biased region" description="Polar residues" evidence="5">
    <location>
        <begin position="46"/>
        <end position="58"/>
    </location>
</feature>
<dbReference type="InterPro" id="IPR030934">
    <property type="entry name" value="Intein_C"/>
</dbReference>
<feature type="signal peptide" evidence="6">
    <location>
        <begin position="1"/>
        <end position="35"/>
    </location>
</feature>
<feature type="chain" id="PRO_5015134887" description="Hint domain-containing protein" evidence="6">
    <location>
        <begin position="36"/>
        <end position="2070"/>
    </location>
</feature>
<keyword evidence="6" id="KW-0732">Signal</keyword>
<dbReference type="Gene3D" id="2.170.16.10">
    <property type="entry name" value="Hedgehog/Intein (Hint) domain"/>
    <property type="match status" value="1"/>
</dbReference>
<keyword evidence="3" id="KW-0677">Repeat</keyword>
<dbReference type="PROSITE" id="PS50818">
    <property type="entry name" value="INTEIN_C_TER"/>
    <property type="match status" value="1"/>
</dbReference>
<feature type="domain" description="Hint" evidence="7">
    <location>
        <begin position="1827"/>
        <end position="1932"/>
    </location>
</feature>
<keyword evidence="4" id="KW-0843">Virulence</keyword>
<name>A0A2P2FGB4_AMYLU</name>
<evidence type="ECO:0000256" key="4">
    <source>
        <dbReference type="ARBA" id="ARBA00023026"/>
    </source>
</evidence>
<dbReference type="InterPro" id="IPR003284">
    <property type="entry name" value="Sal_SpvB"/>
</dbReference>
<evidence type="ECO:0000256" key="5">
    <source>
        <dbReference type="SAM" id="MobiDB-lite"/>
    </source>
</evidence>
<dbReference type="InterPro" id="IPR022385">
    <property type="entry name" value="Rhs_assc_core"/>
</dbReference>
<protein>
    <recommendedName>
        <fullName evidence="7">Hint domain-containing protein</fullName>
    </recommendedName>
</protein>
<dbReference type="Pfam" id="PF07591">
    <property type="entry name" value="PT-HINT"/>
    <property type="match status" value="1"/>
</dbReference>
<feature type="region of interest" description="Disordered" evidence="5">
    <location>
        <begin position="1680"/>
        <end position="1719"/>
    </location>
</feature>
<evidence type="ECO:0000256" key="2">
    <source>
        <dbReference type="ARBA" id="ARBA00022525"/>
    </source>
</evidence>
<evidence type="ECO:0000256" key="6">
    <source>
        <dbReference type="SAM" id="SignalP"/>
    </source>
</evidence>
<gene>
    <name evidence="8" type="ORF">BB31_40035</name>
</gene>
<dbReference type="Pfam" id="PF03534">
    <property type="entry name" value="SpvB"/>
    <property type="match status" value="1"/>
</dbReference>
<dbReference type="Gene3D" id="2.180.10.10">
    <property type="entry name" value="RHS repeat-associated core"/>
    <property type="match status" value="2"/>
</dbReference>
<dbReference type="InterPro" id="IPR003587">
    <property type="entry name" value="Hint_dom_N"/>
</dbReference>
<feature type="region of interest" description="Disordered" evidence="5">
    <location>
        <begin position="36"/>
        <end position="96"/>
    </location>
</feature>
<evidence type="ECO:0000313" key="9">
    <source>
        <dbReference type="Proteomes" id="UP000256220"/>
    </source>
</evidence>
<dbReference type="InterPro" id="IPR056823">
    <property type="entry name" value="TEN-like_YD-shell"/>
</dbReference>
<accession>A0A2P2FGB4</accession>
<evidence type="ECO:0000259" key="7">
    <source>
        <dbReference type="SMART" id="SM00306"/>
    </source>
</evidence>
<dbReference type="RefSeq" id="WP_091598086.1">
    <property type="nucleotide sequence ID" value="NZ_JFBM01000057.1"/>
</dbReference>
<dbReference type="NCBIfam" id="TIGR01643">
    <property type="entry name" value="YD_repeat_2x"/>
    <property type="match status" value="2"/>
</dbReference>
<dbReference type="PANTHER" id="PTHR32305:SF17">
    <property type="entry name" value="TRNA NUCLEASE WAPA"/>
    <property type="match status" value="1"/>
</dbReference>
<dbReference type="Proteomes" id="UP000256220">
    <property type="component" value="Unassembled WGS sequence"/>
</dbReference>
<comment type="subcellular location">
    <subcellularLocation>
        <location evidence="1">Secreted</location>
    </subcellularLocation>
</comment>
<evidence type="ECO:0000256" key="3">
    <source>
        <dbReference type="ARBA" id="ARBA00022737"/>
    </source>
</evidence>
<dbReference type="PANTHER" id="PTHR32305">
    <property type="match status" value="1"/>
</dbReference>
<dbReference type="CDD" id="cd20745">
    <property type="entry name" value="FIX_RhsA_AHH_HNH-like"/>
    <property type="match status" value="1"/>
</dbReference>
<reference evidence="8 9" key="1">
    <citation type="journal article" date="2014" name="Genome Announc.">
        <title>Draft Genome Sequence of Amycolatopsis lurida NRRL 2430, Producer of the Glycopeptide Family Antibiotic Ristocetin.</title>
        <authorList>
            <person name="Kwun M.J."/>
            <person name="Hong H.J."/>
        </authorList>
    </citation>
    <scope>NUCLEOTIDE SEQUENCE [LARGE SCALE GENOMIC DNA]</scope>
    <source>
        <strain evidence="8 9">NRRL 2430</strain>
    </source>
</reference>
<feature type="compositionally biased region" description="Polar residues" evidence="5">
    <location>
        <begin position="87"/>
        <end position="96"/>
    </location>
</feature>
<keyword evidence="2" id="KW-0964">Secreted</keyword>
<keyword evidence="9" id="KW-1185">Reference proteome</keyword>
<dbReference type="GO" id="GO:0005737">
    <property type="term" value="C:cytoplasm"/>
    <property type="evidence" value="ECO:0007669"/>
    <property type="project" value="InterPro"/>
</dbReference>
<dbReference type="InterPro" id="IPR031325">
    <property type="entry name" value="RHS_repeat"/>
</dbReference>
<evidence type="ECO:0000313" key="8">
    <source>
        <dbReference type="EMBL" id="KFU75739.1"/>
    </source>
</evidence>
<dbReference type="Pfam" id="PF25023">
    <property type="entry name" value="TEN_YD-shell"/>
    <property type="match status" value="1"/>
</dbReference>
<organism evidence="8 9">
    <name type="scientific">Amycolatopsis lurida NRRL 2430</name>
    <dbReference type="NCBI Taxonomy" id="1460371"/>
    <lineage>
        <taxon>Bacteria</taxon>
        <taxon>Bacillati</taxon>
        <taxon>Actinomycetota</taxon>
        <taxon>Actinomycetes</taxon>
        <taxon>Pseudonocardiales</taxon>
        <taxon>Pseudonocardiaceae</taxon>
        <taxon>Amycolatopsis</taxon>
    </lineage>
</organism>